<gene>
    <name evidence="2" type="ORF">PECUL_23A032205</name>
</gene>
<evidence type="ECO:0000313" key="2">
    <source>
        <dbReference type="EMBL" id="CAH2327453.1"/>
    </source>
</evidence>
<sequence>MIQELSQSHQALSQQMTAKEDRYMRHNIKISGVLASISTEELPHFVRRTLHVTHNGTTQSLTSLADAPKFLSTLGLTHTQTGPAATTPGKMWNPSKVTPFVPRARVDKRLDT</sequence>
<dbReference type="AlphaFoldDB" id="A0AAD1THS5"/>
<dbReference type="EMBL" id="OW240924">
    <property type="protein sequence ID" value="CAH2327453.1"/>
    <property type="molecule type" value="Genomic_DNA"/>
</dbReference>
<proteinExistence type="predicted"/>
<keyword evidence="3" id="KW-1185">Reference proteome</keyword>
<feature type="region of interest" description="Disordered" evidence="1">
    <location>
        <begin position="78"/>
        <end position="97"/>
    </location>
</feature>
<dbReference type="Proteomes" id="UP001295444">
    <property type="component" value="Chromosome 13"/>
</dbReference>
<accession>A0AAD1THS5</accession>
<organism evidence="2 3">
    <name type="scientific">Pelobates cultripes</name>
    <name type="common">Western spadefoot toad</name>
    <dbReference type="NCBI Taxonomy" id="61616"/>
    <lineage>
        <taxon>Eukaryota</taxon>
        <taxon>Metazoa</taxon>
        <taxon>Chordata</taxon>
        <taxon>Craniata</taxon>
        <taxon>Vertebrata</taxon>
        <taxon>Euteleostomi</taxon>
        <taxon>Amphibia</taxon>
        <taxon>Batrachia</taxon>
        <taxon>Anura</taxon>
        <taxon>Pelobatoidea</taxon>
        <taxon>Pelobatidae</taxon>
        <taxon>Pelobates</taxon>
    </lineage>
</organism>
<name>A0AAD1THS5_PELCU</name>
<evidence type="ECO:0000256" key="1">
    <source>
        <dbReference type="SAM" id="MobiDB-lite"/>
    </source>
</evidence>
<protein>
    <submittedName>
        <fullName evidence="2">Uncharacterized protein</fullName>
    </submittedName>
</protein>
<evidence type="ECO:0000313" key="3">
    <source>
        <dbReference type="Proteomes" id="UP001295444"/>
    </source>
</evidence>
<reference evidence="2" key="1">
    <citation type="submission" date="2022-03" db="EMBL/GenBank/DDBJ databases">
        <authorList>
            <person name="Alioto T."/>
            <person name="Alioto T."/>
            <person name="Gomez Garrido J."/>
        </authorList>
    </citation>
    <scope>NUCLEOTIDE SEQUENCE</scope>
</reference>